<proteinExistence type="predicted"/>
<dbReference type="AlphaFoldDB" id="A0A0A9C1W8"/>
<protein>
    <submittedName>
        <fullName evidence="1">Uncharacterized protein</fullName>
    </submittedName>
</protein>
<accession>A0A0A9C1W8</accession>
<reference evidence="1" key="2">
    <citation type="journal article" date="2015" name="Data Brief">
        <title>Shoot transcriptome of the giant reed, Arundo donax.</title>
        <authorList>
            <person name="Barrero R.A."/>
            <person name="Guerrero F.D."/>
            <person name="Moolhuijzen P."/>
            <person name="Goolsby J.A."/>
            <person name="Tidwell J."/>
            <person name="Bellgard S.E."/>
            <person name="Bellgard M.I."/>
        </authorList>
    </citation>
    <scope>NUCLEOTIDE SEQUENCE</scope>
    <source>
        <tissue evidence="1">Shoot tissue taken approximately 20 cm above the soil surface</tissue>
    </source>
</reference>
<organism evidence="1">
    <name type="scientific">Arundo donax</name>
    <name type="common">Giant reed</name>
    <name type="synonym">Donax arundinaceus</name>
    <dbReference type="NCBI Taxonomy" id="35708"/>
    <lineage>
        <taxon>Eukaryota</taxon>
        <taxon>Viridiplantae</taxon>
        <taxon>Streptophyta</taxon>
        <taxon>Embryophyta</taxon>
        <taxon>Tracheophyta</taxon>
        <taxon>Spermatophyta</taxon>
        <taxon>Magnoliopsida</taxon>
        <taxon>Liliopsida</taxon>
        <taxon>Poales</taxon>
        <taxon>Poaceae</taxon>
        <taxon>PACMAD clade</taxon>
        <taxon>Arundinoideae</taxon>
        <taxon>Arundineae</taxon>
        <taxon>Arundo</taxon>
    </lineage>
</organism>
<sequence length="55" mass="6172">MVSHPTAQSVHPIRLRETAIPRSRCSLTAINSWGNHRVEGAIHKYQFIKAVGFSD</sequence>
<name>A0A0A9C1W8_ARUDO</name>
<dbReference type="EMBL" id="GBRH01227611">
    <property type="protein sequence ID" value="JAD70284.1"/>
    <property type="molecule type" value="Transcribed_RNA"/>
</dbReference>
<evidence type="ECO:0000313" key="1">
    <source>
        <dbReference type="EMBL" id="JAD70284.1"/>
    </source>
</evidence>
<reference evidence="1" key="1">
    <citation type="submission" date="2014-09" db="EMBL/GenBank/DDBJ databases">
        <authorList>
            <person name="Magalhaes I.L.F."/>
            <person name="Oliveira U."/>
            <person name="Santos F.R."/>
            <person name="Vidigal T.H.D.A."/>
            <person name="Brescovit A.D."/>
            <person name="Santos A.J."/>
        </authorList>
    </citation>
    <scope>NUCLEOTIDE SEQUENCE</scope>
    <source>
        <tissue evidence="1">Shoot tissue taken approximately 20 cm above the soil surface</tissue>
    </source>
</reference>